<reference evidence="1" key="1">
    <citation type="submission" date="2022-04" db="EMBL/GenBank/DDBJ databases">
        <title>Genome of the entomopathogenic fungus Entomophthora muscae.</title>
        <authorList>
            <person name="Elya C."/>
            <person name="Lovett B.R."/>
            <person name="Lee E."/>
            <person name="Macias A.M."/>
            <person name="Hajek A.E."/>
            <person name="De Bivort B.L."/>
            <person name="Kasson M.T."/>
            <person name="De Fine Licht H.H."/>
            <person name="Stajich J.E."/>
        </authorList>
    </citation>
    <scope>NUCLEOTIDE SEQUENCE</scope>
    <source>
        <strain evidence="1">Berkeley</strain>
    </source>
</reference>
<name>A0ACC2TTP3_9FUNG</name>
<evidence type="ECO:0000313" key="2">
    <source>
        <dbReference type="Proteomes" id="UP001165960"/>
    </source>
</evidence>
<proteinExistence type="predicted"/>
<dbReference type="EMBL" id="QTSX02002171">
    <property type="protein sequence ID" value="KAJ9077939.1"/>
    <property type="molecule type" value="Genomic_DNA"/>
</dbReference>
<accession>A0ACC2TTP3</accession>
<keyword evidence="2" id="KW-1185">Reference proteome</keyword>
<evidence type="ECO:0000313" key="1">
    <source>
        <dbReference type="EMBL" id="KAJ9077939.1"/>
    </source>
</evidence>
<comment type="caution">
    <text evidence="1">The sequence shown here is derived from an EMBL/GenBank/DDBJ whole genome shotgun (WGS) entry which is preliminary data.</text>
</comment>
<gene>
    <name evidence="1" type="ORF">DSO57_1011899</name>
</gene>
<dbReference type="Proteomes" id="UP001165960">
    <property type="component" value="Unassembled WGS sequence"/>
</dbReference>
<organism evidence="1 2">
    <name type="scientific">Entomophthora muscae</name>
    <dbReference type="NCBI Taxonomy" id="34485"/>
    <lineage>
        <taxon>Eukaryota</taxon>
        <taxon>Fungi</taxon>
        <taxon>Fungi incertae sedis</taxon>
        <taxon>Zoopagomycota</taxon>
        <taxon>Entomophthoromycotina</taxon>
        <taxon>Entomophthoromycetes</taxon>
        <taxon>Entomophthorales</taxon>
        <taxon>Entomophthoraceae</taxon>
        <taxon>Entomophthora</taxon>
    </lineage>
</organism>
<protein>
    <submittedName>
        <fullName evidence="1">Uncharacterized protein</fullName>
    </submittedName>
</protein>
<sequence>MASFKMAFLRWCIAPVMRSLTCNDLEFPVLEPALSNGPRAAPYNAPFFQGPNCPGPRRRFGHQDSAPKCAPWLLSGMIMMVLDSYSPHLSAVSSLWTPL</sequence>